<dbReference type="InterPro" id="IPR003689">
    <property type="entry name" value="ZIP"/>
</dbReference>
<evidence type="ECO:0000313" key="10">
    <source>
        <dbReference type="Proteomes" id="UP000824132"/>
    </source>
</evidence>
<evidence type="ECO:0000256" key="5">
    <source>
        <dbReference type="ARBA" id="ARBA00022833"/>
    </source>
</evidence>
<keyword evidence="4 8" id="KW-0812">Transmembrane</keyword>
<evidence type="ECO:0000256" key="3">
    <source>
        <dbReference type="ARBA" id="ARBA00022475"/>
    </source>
</evidence>
<dbReference type="EMBL" id="DXCL01000033">
    <property type="protein sequence ID" value="HIZ03836.1"/>
    <property type="molecule type" value="Genomic_DNA"/>
</dbReference>
<evidence type="ECO:0000256" key="2">
    <source>
        <dbReference type="ARBA" id="ARBA00006939"/>
    </source>
</evidence>
<dbReference type="Proteomes" id="UP000824132">
    <property type="component" value="Unassembled WGS sequence"/>
</dbReference>
<dbReference type="Pfam" id="PF02535">
    <property type="entry name" value="Zip"/>
    <property type="match status" value="1"/>
</dbReference>
<proteinExistence type="inferred from homology"/>
<feature type="transmembrane region" description="Helical" evidence="8">
    <location>
        <begin position="211"/>
        <end position="231"/>
    </location>
</feature>
<evidence type="ECO:0000256" key="6">
    <source>
        <dbReference type="ARBA" id="ARBA00022989"/>
    </source>
</evidence>
<sequence>MDPTAMKVLGFSIIFLATAAGAALVFFFKRELSGRLNTLFLGFASGVMVAASVWSLLIPAIDGAEETYGAWSLVPAVAGFLLGGAFLVAIDKLIPHLHQGTGEEEGPPSHLKKPAKLFFAVTIHNIPEGLAVGFAFGAAAAAGGQGALVSALGLAIGMAIQNFPEGAAVALPMRAVTGSRLKAFLYGAGSGAVEPVFAVVGYFLAANLAAAQPWFLAFAAGAMIFVVVEDLIPAAHLSEHPHFGTWGSMVGFAVMMALDVALG</sequence>
<evidence type="ECO:0000256" key="8">
    <source>
        <dbReference type="SAM" id="Phobius"/>
    </source>
</evidence>
<dbReference type="GO" id="GO:0005385">
    <property type="term" value="F:zinc ion transmembrane transporter activity"/>
    <property type="evidence" value="ECO:0007669"/>
    <property type="project" value="TreeGrafter"/>
</dbReference>
<feature type="transmembrane region" description="Helical" evidence="8">
    <location>
        <begin position="147"/>
        <end position="171"/>
    </location>
</feature>
<dbReference type="PANTHER" id="PTHR11040">
    <property type="entry name" value="ZINC/IRON TRANSPORTER"/>
    <property type="match status" value="1"/>
</dbReference>
<evidence type="ECO:0000256" key="7">
    <source>
        <dbReference type="ARBA" id="ARBA00023136"/>
    </source>
</evidence>
<feature type="transmembrane region" description="Helical" evidence="8">
    <location>
        <begin position="6"/>
        <end position="27"/>
    </location>
</feature>
<feature type="transmembrane region" description="Helical" evidence="8">
    <location>
        <begin position="117"/>
        <end position="141"/>
    </location>
</feature>
<comment type="subcellular location">
    <subcellularLocation>
        <location evidence="1">Cell membrane</location>
        <topology evidence="1">Multi-pass membrane protein</topology>
    </subcellularLocation>
</comment>
<protein>
    <submittedName>
        <fullName evidence="9">ZIP family metal transporter</fullName>
    </submittedName>
</protein>
<feature type="transmembrane region" description="Helical" evidence="8">
    <location>
        <begin position="70"/>
        <end position="90"/>
    </location>
</feature>
<feature type="transmembrane region" description="Helical" evidence="8">
    <location>
        <begin position="243"/>
        <end position="262"/>
    </location>
</feature>
<dbReference type="AlphaFoldDB" id="A0A9D2CZQ7"/>
<reference evidence="9" key="1">
    <citation type="journal article" date="2021" name="PeerJ">
        <title>Extensive microbial diversity within the chicken gut microbiome revealed by metagenomics and culture.</title>
        <authorList>
            <person name="Gilroy R."/>
            <person name="Ravi A."/>
            <person name="Getino M."/>
            <person name="Pursley I."/>
            <person name="Horton D.L."/>
            <person name="Alikhan N.F."/>
            <person name="Baker D."/>
            <person name="Gharbi K."/>
            <person name="Hall N."/>
            <person name="Watson M."/>
            <person name="Adriaenssens E.M."/>
            <person name="Foster-Nyarko E."/>
            <person name="Jarju S."/>
            <person name="Secka A."/>
            <person name="Antonio M."/>
            <person name="Oren A."/>
            <person name="Chaudhuri R.R."/>
            <person name="La Ragione R."/>
            <person name="Hildebrand F."/>
            <person name="Pallen M.J."/>
        </authorList>
    </citation>
    <scope>NUCLEOTIDE SEQUENCE</scope>
    <source>
        <strain evidence="9">CHK187-5294</strain>
    </source>
</reference>
<keyword evidence="7 8" id="KW-0472">Membrane</keyword>
<gene>
    <name evidence="9" type="ORF">H9727_06070</name>
</gene>
<dbReference type="PANTHER" id="PTHR11040:SF211">
    <property type="entry name" value="ZINC TRANSPORTER ZIP11"/>
    <property type="match status" value="1"/>
</dbReference>
<feature type="transmembrane region" description="Helical" evidence="8">
    <location>
        <begin position="39"/>
        <end position="58"/>
    </location>
</feature>
<name>A0A9D2CZQ7_9FIRM</name>
<feature type="transmembrane region" description="Helical" evidence="8">
    <location>
        <begin position="183"/>
        <end position="205"/>
    </location>
</feature>
<keyword evidence="3" id="KW-1003">Cell membrane</keyword>
<keyword evidence="5" id="KW-0862">Zinc</keyword>
<evidence type="ECO:0000313" key="9">
    <source>
        <dbReference type="EMBL" id="HIZ03836.1"/>
    </source>
</evidence>
<reference evidence="9" key="2">
    <citation type="submission" date="2021-04" db="EMBL/GenBank/DDBJ databases">
        <authorList>
            <person name="Gilroy R."/>
        </authorList>
    </citation>
    <scope>NUCLEOTIDE SEQUENCE</scope>
    <source>
        <strain evidence="9">CHK187-5294</strain>
    </source>
</reference>
<organism evidence="9 10">
    <name type="scientific">Candidatus Borkfalkia avistercoris</name>
    <dbReference type="NCBI Taxonomy" id="2838504"/>
    <lineage>
        <taxon>Bacteria</taxon>
        <taxon>Bacillati</taxon>
        <taxon>Bacillota</taxon>
        <taxon>Clostridia</taxon>
        <taxon>Christensenellales</taxon>
        <taxon>Christensenellaceae</taxon>
        <taxon>Candidatus Borkfalkia</taxon>
    </lineage>
</organism>
<dbReference type="GO" id="GO:0005886">
    <property type="term" value="C:plasma membrane"/>
    <property type="evidence" value="ECO:0007669"/>
    <property type="project" value="UniProtKB-SubCell"/>
</dbReference>
<comment type="caution">
    <text evidence="9">The sequence shown here is derived from an EMBL/GenBank/DDBJ whole genome shotgun (WGS) entry which is preliminary data.</text>
</comment>
<comment type="similarity">
    <text evidence="2">Belongs to the ZIP transporter (TC 2.A.5) family.</text>
</comment>
<keyword evidence="6 8" id="KW-1133">Transmembrane helix</keyword>
<accession>A0A9D2CZQ7</accession>
<evidence type="ECO:0000256" key="4">
    <source>
        <dbReference type="ARBA" id="ARBA00022692"/>
    </source>
</evidence>
<evidence type="ECO:0000256" key="1">
    <source>
        <dbReference type="ARBA" id="ARBA00004651"/>
    </source>
</evidence>